<dbReference type="Gene3D" id="3.40.630.10">
    <property type="entry name" value="Zn peptidases"/>
    <property type="match status" value="1"/>
</dbReference>
<gene>
    <name evidence="9" type="ORF">QNI22_07830</name>
</gene>
<evidence type="ECO:0000256" key="5">
    <source>
        <dbReference type="ARBA" id="ARBA00022833"/>
    </source>
</evidence>
<keyword evidence="6" id="KW-0482">Metalloprotease</keyword>
<name>A0AAE3QYU2_9BACT</name>
<feature type="domain" description="Peptidase M14" evidence="8">
    <location>
        <begin position="53"/>
        <end position="298"/>
    </location>
</feature>
<reference evidence="9" key="1">
    <citation type="submission" date="2023-05" db="EMBL/GenBank/DDBJ databases">
        <authorList>
            <person name="Zhang X."/>
        </authorList>
    </citation>
    <scope>NUCLEOTIDE SEQUENCE</scope>
    <source>
        <strain evidence="9">BD1B2-1</strain>
    </source>
</reference>
<evidence type="ECO:0000256" key="4">
    <source>
        <dbReference type="ARBA" id="ARBA00022801"/>
    </source>
</evidence>
<proteinExistence type="inferred from homology"/>
<evidence type="ECO:0000313" key="9">
    <source>
        <dbReference type="EMBL" id="MDJ1500549.1"/>
    </source>
</evidence>
<keyword evidence="9" id="KW-0121">Carboxypeptidase</keyword>
<dbReference type="GO" id="GO:0005615">
    <property type="term" value="C:extracellular space"/>
    <property type="evidence" value="ECO:0007669"/>
    <property type="project" value="TreeGrafter"/>
</dbReference>
<keyword evidence="10" id="KW-1185">Reference proteome</keyword>
<protein>
    <submittedName>
        <fullName evidence="9">M14 family zinc carboxypeptidase</fullName>
    </submittedName>
</protein>
<dbReference type="Pfam" id="PF00246">
    <property type="entry name" value="Peptidase_M14"/>
    <property type="match status" value="1"/>
</dbReference>
<dbReference type="SUPFAM" id="SSF53187">
    <property type="entry name" value="Zn-dependent exopeptidases"/>
    <property type="match status" value="1"/>
</dbReference>
<evidence type="ECO:0000256" key="1">
    <source>
        <dbReference type="ARBA" id="ARBA00001947"/>
    </source>
</evidence>
<dbReference type="GO" id="GO:0008270">
    <property type="term" value="F:zinc ion binding"/>
    <property type="evidence" value="ECO:0007669"/>
    <property type="project" value="InterPro"/>
</dbReference>
<evidence type="ECO:0000256" key="7">
    <source>
        <dbReference type="PROSITE-ProRule" id="PRU01379"/>
    </source>
</evidence>
<dbReference type="PANTHER" id="PTHR11705">
    <property type="entry name" value="PROTEASE FAMILY M14 CARBOXYPEPTIDASE A,B"/>
    <property type="match status" value="1"/>
</dbReference>
<comment type="similarity">
    <text evidence="2 7">Belongs to the peptidase M14 family.</text>
</comment>
<keyword evidence="4" id="KW-0378">Hydrolase</keyword>
<dbReference type="PROSITE" id="PS52035">
    <property type="entry name" value="PEPTIDASE_M14"/>
    <property type="match status" value="1"/>
</dbReference>
<evidence type="ECO:0000256" key="3">
    <source>
        <dbReference type="ARBA" id="ARBA00022670"/>
    </source>
</evidence>
<dbReference type="RefSeq" id="WP_314510078.1">
    <property type="nucleotide sequence ID" value="NZ_JASJOU010000002.1"/>
</dbReference>
<dbReference type="Proteomes" id="UP001232063">
    <property type="component" value="Unassembled WGS sequence"/>
</dbReference>
<dbReference type="SMART" id="SM00631">
    <property type="entry name" value="Zn_pept"/>
    <property type="match status" value="1"/>
</dbReference>
<evidence type="ECO:0000256" key="6">
    <source>
        <dbReference type="ARBA" id="ARBA00023049"/>
    </source>
</evidence>
<dbReference type="PANTHER" id="PTHR11705:SF143">
    <property type="entry name" value="SLL0236 PROTEIN"/>
    <property type="match status" value="1"/>
</dbReference>
<dbReference type="EMBL" id="JASJOU010000002">
    <property type="protein sequence ID" value="MDJ1500549.1"/>
    <property type="molecule type" value="Genomic_DNA"/>
</dbReference>
<dbReference type="GO" id="GO:0004181">
    <property type="term" value="F:metallocarboxypeptidase activity"/>
    <property type="evidence" value="ECO:0007669"/>
    <property type="project" value="InterPro"/>
</dbReference>
<dbReference type="GO" id="GO:0006508">
    <property type="term" value="P:proteolysis"/>
    <property type="evidence" value="ECO:0007669"/>
    <property type="project" value="UniProtKB-KW"/>
</dbReference>
<accession>A0AAE3QYU2</accession>
<keyword evidence="5" id="KW-0862">Zinc</keyword>
<feature type="active site" description="Proton donor/acceptor" evidence="7">
    <location>
        <position position="263"/>
    </location>
</feature>
<dbReference type="AlphaFoldDB" id="A0AAE3QYU2"/>
<comment type="cofactor">
    <cofactor evidence="1">
        <name>Zn(2+)</name>
        <dbReference type="ChEBI" id="CHEBI:29105"/>
    </cofactor>
</comment>
<dbReference type="InterPro" id="IPR000834">
    <property type="entry name" value="Peptidase_M14"/>
</dbReference>
<comment type="caution">
    <text evidence="9">The sequence shown here is derived from an EMBL/GenBank/DDBJ whole genome shotgun (WGS) entry which is preliminary data.</text>
</comment>
<organism evidence="9 10">
    <name type="scientific">Xanthocytophaga agilis</name>
    <dbReference type="NCBI Taxonomy" id="3048010"/>
    <lineage>
        <taxon>Bacteria</taxon>
        <taxon>Pseudomonadati</taxon>
        <taxon>Bacteroidota</taxon>
        <taxon>Cytophagia</taxon>
        <taxon>Cytophagales</taxon>
        <taxon>Rhodocytophagaceae</taxon>
        <taxon>Xanthocytophaga</taxon>
    </lineage>
</organism>
<evidence type="ECO:0000256" key="2">
    <source>
        <dbReference type="ARBA" id="ARBA00005988"/>
    </source>
</evidence>
<evidence type="ECO:0000313" key="10">
    <source>
        <dbReference type="Proteomes" id="UP001232063"/>
    </source>
</evidence>
<keyword evidence="3" id="KW-0645">Protease</keyword>
<evidence type="ECO:0000259" key="8">
    <source>
        <dbReference type="PROSITE" id="PS52035"/>
    </source>
</evidence>
<sequence>MISKKPYLTFSVVFLLWIGKDESIYSLQKSMQLSNFYQQLFDSYSRYCESEIKYRRFKHKDLVVLLDKFEKNNILSNSITGKSYQKRDIYLLKAGTGKIKILLWSQMHGDEATATMALLDIFNFLTANDELNAFREKILSETTLYFVPMLNPDGAEPFERRTAQCIDMNRDALQLQTPEAKLLKQLQHDLKPDFGFNLHDQNTHYTAGATRNPATITFLAPPIDAQNTINDVRKRAIQLIVQLNQHIQTFIPNQVGRWSDEYEPRAFGENMQKWGTSTILVESGGYPNDPEKQFIRKLNFIVLLDAFYQIATQSYQNEKLEPYTAIPPNEKRLFDLLIKNVKVKDSIVDIGIIHNETTVGSSFYYNGQIYDWGDLSVFYGYEELDGQKLQVKEGKLYPQKLSVIDDVARLPIAELLQQGYLAVQIDQITPEQRTTHTLPIHIISAKDDFSSKIGEGKEANFFLTENGKIRYAVVNGFLHKVEP</sequence>